<dbReference type="InterPro" id="IPR002068">
    <property type="entry name" value="A-crystallin/Hsp20_dom"/>
</dbReference>
<sequence length="144" mass="17001">MLMPSIFRDNLFDDFMMNPWRSDFFNTPSDRKYMMSTDVKENDDTYELDIELPGYKKEDVHAELNNGYLTISASKNENRDEKDEKGNYIRRERYSGSCSRSFYVGENVKQEDIHAKFEDGVLKLVVPKEDKKKVEEKKYIAIEG</sequence>
<dbReference type="Pfam" id="PF00011">
    <property type="entry name" value="HSP20"/>
    <property type="match status" value="1"/>
</dbReference>
<evidence type="ECO:0000313" key="5">
    <source>
        <dbReference type="Proteomes" id="UP000515860"/>
    </source>
</evidence>
<dbReference type="CDD" id="cd06471">
    <property type="entry name" value="ACD_LpsHSP_like"/>
    <property type="match status" value="1"/>
</dbReference>
<proteinExistence type="inferred from homology"/>
<dbReference type="PANTHER" id="PTHR11527">
    <property type="entry name" value="HEAT-SHOCK PROTEIN 20 FAMILY MEMBER"/>
    <property type="match status" value="1"/>
</dbReference>
<dbReference type="InterPro" id="IPR008978">
    <property type="entry name" value="HSP20-like_chaperone"/>
</dbReference>
<evidence type="ECO:0000259" key="3">
    <source>
        <dbReference type="PROSITE" id="PS01031"/>
    </source>
</evidence>
<evidence type="ECO:0000256" key="1">
    <source>
        <dbReference type="PROSITE-ProRule" id="PRU00285"/>
    </source>
</evidence>
<organism evidence="4 5">
    <name type="scientific">Wansuia hejianensis</name>
    <dbReference type="NCBI Taxonomy" id="2763667"/>
    <lineage>
        <taxon>Bacteria</taxon>
        <taxon>Bacillati</taxon>
        <taxon>Bacillota</taxon>
        <taxon>Clostridia</taxon>
        <taxon>Lachnospirales</taxon>
        <taxon>Lachnospiraceae</taxon>
        <taxon>Wansuia</taxon>
    </lineage>
</organism>
<keyword evidence="5" id="KW-1185">Reference proteome</keyword>
<dbReference type="SUPFAM" id="SSF49764">
    <property type="entry name" value="HSP20-like chaperones"/>
    <property type="match status" value="1"/>
</dbReference>
<comment type="similarity">
    <text evidence="1 2">Belongs to the small heat shock protein (HSP20) family.</text>
</comment>
<evidence type="ECO:0000313" key="4">
    <source>
        <dbReference type="EMBL" id="QNM09956.1"/>
    </source>
</evidence>
<reference evidence="4 5" key="1">
    <citation type="submission" date="2020-08" db="EMBL/GenBank/DDBJ databases">
        <authorList>
            <person name="Liu C."/>
            <person name="Sun Q."/>
        </authorList>
    </citation>
    <scope>NUCLEOTIDE SEQUENCE [LARGE SCALE GENOMIC DNA]</scope>
    <source>
        <strain evidence="4 5">NSJ-29</strain>
    </source>
</reference>
<dbReference type="KEGG" id="whj:H9Q79_06685"/>
<dbReference type="Proteomes" id="UP000515860">
    <property type="component" value="Chromosome"/>
</dbReference>
<dbReference type="PROSITE" id="PS01031">
    <property type="entry name" value="SHSP"/>
    <property type="match status" value="1"/>
</dbReference>
<feature type="domain" description="SHSP" evidence="3">
    <location>
        <begin position="28"/>
        <end position="143"/>
    </location>
</feature>
<name>A0A7G9GGM4_9FIRM</name>
<dbReference type="InterPro" id="IPR031107">
    <property type="entry name" value="Small_HSP"/>
</dbReference>
<dbReference type="AlphaFoldDB" id="A0A7G9GGM4"/>
<accession>A0A7G9GGM4</accession>
<evidence type="ECO:0000256" key="2">
    <source>
        <dbReference type="RuleBase" id="RU003616"/>
    </source>
</evidence>
<dbReference type="EMBL" id="CP060635">
    <property type="protein sequence ID" value="QNM09956.1"/>
    <property type="molecule type" value="Genomic_DNA"/>
</dbReference>
<dbReference type="RefSeq" id="WP_118648160.1">
    <property type="nucleotide sequence ID" value="NZ_CP060635.1"/>
</dbReference>
<dbReference type="Gene3D" id="2.60.40.790">
    <property type="match status" value="1"/>
</dbReference>
<gene>
    <name evidence="4" type="ORF">H9Q79_06685</name>
</gene>
<protein>
    <submittedName>
        <fullName evidence="4">Hsp20/alpha crystallin family protein</fullName>
    </submittedName>
</protein>